<gene>
    <name evidence="3" type="ORF">OWR29_29120</name>
</gene>
<comment type="caution">
    <text evidence="3">The sequence shown here is derived from an EMBL/GenBank/DDBJ whole genome shotgun (WGS) entry which is preliminary data.</text>
</comment>
<proteinExistence type="predicted"/>
<feature type="compositionally biased region" description="Low complexity" evidence="1">
    <location>
        <begin position="243"/>
        <end position="267"/>
    </location>
</feature>
<evidence type="ECO:0000256" key="1">
    <source>
        <dbReference type="SAM" id="MobiDB-lite"/>
    </source>
</evidence>
<keyword evidence="2" id="KW-0812">Transmembrane</keyword>
<keyword evidence="4" id="KW-1185">Reference proteome</keyword>
<feature type="region of interest" description="Disordered" evidence="1">
    <location>
        <begin position="221"/>
        <end position="283"/>
    </location>
</feature>
<dbReference type="RefSeq" id="WP_267566458.1">
    <property type="nucleotide sequence ID" value="NZ_JAPNTZ010000010.1"/>
</dbReference>
<sequence length="320" mass="32133">MAALAGAFTPPPVAASAADTCASASSATFRHTFDGASGKATVTAVRALCAGQSQAFGLVSYTDGGGGRFTYATDRATITAKTRTVRLDVVVPPCRTQVFAIRGSGLLDEVTSGDNPYGGLVLGDSGSKSNGPPAHYRGGSAECSPEPKVTFTSACDGTYRATLENAPSANVSATFLIAGQVTRLAPGRSTTVKGPRDGSLTVRVNTFTTYVGNWRPPAAGCSTTAAPAASTPAAAPPQPPAAALPSAPGTTVPTATTTTETDSTPGVYFPPAQPATAAAAEAERPGMSTGSMLAVAFGLLLIGGGGYFLVRVLRGFRDPH</sequence>
<organism evidence="3 4">
    <name type="scientific">Paractinoplanes pyxinae</name>
    <dbReference type="NCBI Taxonomy" id="2997416"/>
    <lineage>
        <taxon>Bacteria</taxon>
        <taxon>Bacillati</taxon>
        <taxon>Actinomycetota</taxon>
        <taxon>Actinomycetes</taxon>
        <taxon>Micromonosporales</taxon>
        <taxon>Micromonosporaceae</taxon>
        <taxon>Paractinoplanes</taxon>
    </lineage>
</organism>
<reference evidence="3" key="1">
    <citation type="submission" date="2022-11" db="EMBL/GenBank/DDBJ databases">
        <authorList>
            <person name="Somphong A."/>
            <person name="Phongsopitanun W."/>
        </authorList>
    </citation>
    <scope>NUCLEOTIDE SEQUENCE</scope>
    <source>
        <strain evidence="3">Pm04-4</strain>
    </source>
</reference>
<protein>
    <submittedName>
        <fullName evidence="3">Uncharacterized protein</fullName>
    </submittedName>
</protein>
<dbReference type="EMBL" id="JAPNTZ010000010">
    <property type="protein sequence ID" value="MCY1142075.1"/>
    <property type="molecule type" value="Genomic_DNA"/>
</dbReference>
<feature type="compositionally biased region" description="Low complexity" evidence="1">
    <location>
        <begin position="221"/>
        <end position="233"/>
    </location>
</feature>
<feature type="transmembrane region" description="Helical" evidence="2">
    <location>
        <begin position="292"/>
        <end position="310"/>
    </location>
</feature>
<feature type="region of interest" description="Disordered" evidence="1">
    <location>
        <begin position="123"/>
        <end position="143"/>
    </location>
</feature>
<evidence type="ECO:0000313" key="4">
    <source>
        <dbReference type="Proteomes" id="UP001151002"/>
    </source>
</evidence>
<evidence type="ECO:0000313" key="3">
    <source>
        <dbReference type="EMBL" id="MCY1142075.1"/>
    </source>
</evidence>
<keyword evidence="2" id="KW-0472">Membrane</keyword>
<dbReference type="Proteomes" id="UP001151002">
    <property type="component" value="Unassembled WGS sequence"/>
</dbReference>
<keyword evidence="2" id="KW-1133">Transmembrane helix</keyword>
<evidence type="ECO:0000256" key="2">
    <source>
        <dbReference type="SAM" id="Phobius"/>
    </source>
</evidence>
<name>A0ABT4B883_9ACTN</name>
<accession>A0ABT4B883</accession>